<evidence type="ECO:0000313" key="3">
    <source>
        <dbReference type="Proteomes" id="UP000004994"/>
    </source>
</evidence>
<protein>
    <recommendedName>
        <fullName evidence="4">Reverse transcriptase Ty1/copia-type domain-containing protein</fullName>
    </recommendedName>
</protein>
<dbReference type="InParanoid" id="A0A3Q7GKH7"/>
<dbReference type="PANTHER" id="PTHR11439:SF441">
    <property type="entry name" value="REVERSE TRANSCRIPTASE TY1_COPIA-TYPE DOMAIN-CONTAINING PROTEIN"/>
    <property type="match status" value="1"/>
</dbReference>
<evidence type="ECO:0000313" key="2">
    <source>
        <dbReference type="EnsemblPlants" id="Solyc05g050255.1.1"/>
    </source>
</evidence>
<reference evidence="2" key="2">
    <citation type="submission" date="2019-01" db="UniProtKB">
        <authorList>
            <consortium name="EnsemblPlants"/>
        </authorList>
    </citation>
    <scope>IDENTIFICATION</scope>
    <source>
        <strain evidence="2">cv. Heinz 1706</strain>
    </source>
</reference>
<evidence type="ECO:0000256" key="1">
    <source>
        <dbReference type="SAM" id="MobiDB-lite"/>
    </source>
</evidence>
<organism evidence="2">
    <name type="scientific">Solanum lycopersicum</name>
    <name type="common">Tomato</name>
    <name type="synonym">Lycopersicon esculentum</name>
    <dbReference type="NCBI Taxonomy" id="4081"/>
    <lineage>
        <taxon>Eukaryota</taxon>
        <taxon>Viridiplantae</taxon>
        <taxon>Streptophyta</taxon>
        <taxon>Embryophyta</taxon>
        <taxon>Tracheophyta</taxon>
        <taxon>Spermatophyta</taxon>
        <taxon>Magnoliopsida</taxon>
        <taxon>eudicotyledons</taxon>
        <taxon>Gunneridae</taxon>
        <taxon>Pentapetalae</taxon>
        <taxon>asterids</taxon>
        <taxon>lamiids</taxon>
        <taxon>Solanales</taxon>
        <taxon>Solanaceae</taxon>
        <taxon>Solanoideae</taxon>
        <taxon>Solaneae</taxon>
        <taxon>Solanum</taxon>
        <taxon>Solanum subgen. Lycopersicon</taxon>
    </lineage>
</organism>
<evidence type="ECO:0008006" key="4">
    <source>
        <dbReference type="Google" id="ProtNLM"/>
    </source>
</evidence>
<accession>A0A3Q7GKH7</accession>
<proteinExistence type="predicted"/>
<feature type="region of interest" description="Disordered" evidence="1">
    <location>
        <begin position="53"/>
        <end position="72"/>
    </location>
</feature>
<dbReference type="STRING" id="4081.A0A3Q7GKH7"/>
<sequence>MQAIVLDDAIQVSIPVLNVKADDHVCMNDHTDSTTRHFVDHILEEPNMIPSSVVQEPTMSSTIGKRQSTRTSRPPLWQKDFVTSAKSISKPHCLYSLGDNSLSDSLLSDIGAYQRLFRRLIYLTITRFDFSCVVQSLSQFMNAPKRSHMDAVVSVVRYIKQNRGSGIYLAAQSSDSLQAYCDADWGSCLDTRKSITSQKSNPLSPGVLQKQNIEAWLQLLLKLHG</sequence>
<dbReference type="EnsemblPlants" id="Solyc05g050255.1.1">
    <property type="protein sequence ID" value="Solyc05g050255.1.1"/>
    <property type="gene ID" value="Solyc05g050255.1"/>
</dbReference>
<dbReference type="PANTHER" id="PTHR11439">
    <property type="entry name" value="GAG-POL-RELATED RETROTRANSPOSON"/>
    <property type="match status" value="1"/>
</dbReference>
<keyword evidence="3" id="KW-1185">Reference proteome</keyword>
<dbReference type="Gramene" id="Solyc05g050255.1.1">
    <property type="protein sequence ID" value="Solyc05g050255.1.1"/>
    <property type="gene ID" value="Solyc05g050255.1"/>
</dbReference>
<dbReference type="Proteomes" id="UP000004994">
    <property type="component" value="Chromosome 5"/>
</dbReference>
<dbReference type="AlphaFoldDB" id="A0A3Q7GKH7"/>
<reference evidence="2" key="1">
    <citation type="journal article" date="2012" name="Nature">
        <title>The tomato genome sequence provides insights into fleshy fruit evolution.</title>
        <authorList>
            <consortium name="Tomato Genome Consortium"/>
        </authorList>
    </citation>
    <scope>NUCLEOTIDE SEQUENCE [LARGE SCALE GENOMIC DNA]</scope>
    <source>
        <strain evidence="2">cv. Heinz 1706</strain>
    </source>
</reference>
<name>A0A3Q7GKH7_SOLLC</name>